<feature type="compositionally biased region" description="Low complexity" evidence="1">
    <location>
        <begin position="716"/>
        <end position="725"/>
    </location>
</feature>
<organism evidence="3 4">
    <name type="scientific">Bugula neritina</name>
    <name type="common">Brown bryozoan</name>
    <name type="synonym">Sertularia neritina</name>
    <dbReference type="NCBI Taxonomy" id="10212"/>
    <lineage>
        <taxon>Eukaryota</taxon>
        <taxon>Metazoa</taxon>
        <taxon>Spiralia</taxon>
        <taxon>Lophotrochozoa</taxon>
        <taxon>Bryozoa</taxon>
        <taxon>Gymnolaemata</taxon>
        <taxon>Cheilostomatida</taxon>
        <taxon>Flustrina</taxon>
        <taxon>Buguloidea</taxon>
        <taxon>Bugulidae</taxon>
        <taxon>Bugula</taxon>
    </lineage>
</organism>
<dbReference type="Proteomes" id="UP000593567">
    <property type="component" value="Unassembled WGS sequence"/>
</dbReference>
<evidence type="ECO:0000256" key="1">
    <source>
        <dbReference type="SAM" id="MobiDB-lite"/>
    </source>
</evidence>
<evidence type="ECO:0000313" key="3">
    <source>
        <dbReference type="EMBL" id="KAF6030565.1"/>
    </source>
</evidence>
<keyword evidence="4" id="KW-1185">Reference proteome</keyword>
<dbReference type="Gene3D" id="2.60.220.30">
    <property type="match status" value="2"/>
</dbReference>
<dbReference type="SUPFAM" id="SSF47986">
    <property type="entry name" value="DEATH domain"/>
    <property type="match status" value="2"/>
</dbReference>
<dbReference type="PANTHER" id="PTHR35205">
    <property type="entry name" value="NB-ARC AND TPR DOMAIN PROTEIN"/>
    <property type="match status" value="1"/>
</dbReference>
<dbReference type="InterPro" id="IPR000906">
    <property type="entry name" value="ZU5_dom"/>
</dbReference>
<dbReference type="EMBL" id="VXIV02001689">
    <property type="protein sequence ID" value="KAF6030565.1"/>
    <property type="molecule type" value="Genomic_DNA"/>
</dbReference>
<dbReference type="InterPro" id="IPR000488">
    <property type="entry name" value="Death_dom"/>
</dbReference>
<dbReference type="Gene3D" id="1.10.533.10">
    <property type="entry name" value="Death Domain, Fas"/>
    <property type="match status" value="1"/>
</dbReference>
<sequence length="827" mass="92373">MCTIDRFMRSLQISETQTSNESKPSSVSVRRSVTSDYGTCTCSGSASANGEGEAVGCLSSNGWTDSSSCHGDYNSDSELSVGSDDSSAYLEEGSTLRHVSTDSDEDDSYFERFGKTLPDRSRMLKYKKVTALIPGNNMNAYTPDEFTLNVVEDLYYTPVLSKRTAMHASQVVSLGPHGAKFYEDEPALIYLPLGAHIEDPEKIVCLCSDTREGEIPDWQPLPKSHYHYMAKESKVMIRAWHFSLYTAIVSCPYPELVKPVLVGEPTTLELKEVKGVKVHFPDHSLSDEFEAKVKVFYSDDPTVPEAEIGQEKEGNALATPIIMLGPHGVEFDKDVIIQLPLPDCDEITRKFDLEPSHSLTIYHSPTGEDEPITWQPCLVEYQVKQESDGTRVIVFPVRHFSWYKAVWDILSSTMHGAKVGVSYFYPYIRFAMMCTAMMDETADTRSFGLEIICYRSDKKLPEVGNYKHRVGGSLKPKFVRPGAIVIKLVSNDFEADTLHGESAQLLKEESDFHGLEFEKQFACVYKGEPVKKGVFGKCIVERKASGFNENIFEFNLTKCGNEGEFQFDNTDGWSLMATRELASMLGITTDENWKEFAKHLGFTKHEIRNRLSSTTDPFALIMGAFQARGGTPDEFVQALYAVGRGFRIGGDSSSTDAVGYKKFPSGSGGFRSTSEEDSDTSAGPSQSSTPSRKKRTYPGGNFTGATSKKRQRSDMSESAASSYSSYHEDQMHRNSKQPLGTSELWKISQFINQQWKSLGRNLSVPEEDLKQVEYAYKDMRECSYQMLLKWKERFPSKCSFGSLYVALCDSGLNSVASSHCIFSRSPK</sequence>
<dbReference type="PROSITE" id="PS50017">
    <property type="entry name" value="DEATH_DOMAIN"/>
    <property type="match status" value="1"/>
</dbReference>
<dbReference type="Pfam" id="PF00791">
    <property type="entry name" value="ZU5"/>
    <property type="match status" value="1"/>
</dbReference>
<dbReference type="CDD" id="cd01670">
    <property type="entry name" value="Death"/>
    <property type="match status" value="1"/>
</dbReference>
<comment type="caution">
    <text evidence="3">The sequence shown here is derived from an EMBL/GenBank/DDBJ whole genome shotgun (WGS) entry which is preliminary data.</text>
</comment>
<accession>A0A7J7JXE9</accession>
<protein>
    <recommendedName>
        <fullName evidence="2">Death domain-containing protein</fullName>
    </recommendedName>
</protein>
<dbReference type="AlphaFoldDB" id="A0A7J7JXE9"/>
<dbReference type="OrthoDB" id="6278210at2759"/>
<evidence type="ECO:0000313" key="4">
    <source>
        <dbReference type="Proteomes" id="UP000593567"/>
    </source>
</evidence>
<dbReference type="SMART" id="SM00005">
    <property type="entry name" value="DEATH"/>
    <property type="match status" value="1"/>
</dbReference>
<feature type="compositionally biased region" description="Polar residues" evidence="1">
    <location>
        <begin position="680"/>
        <end position="690"/>
    </location>
</feature>
<dbReference type="Pfam" id="PF00531">
    <property type="entry name" value="Death"/>
    <property type="match status" value="1"/>
</dbReference>
<proteinExistence type="predicted"/>
<name>A0A7J7JXE9_BUGNE</name>
<gene>
    <name evidence="3" type="ORF">EB796_011102</name>
</gene>
<feature type="domain" description="Death" evidence="2">
    <location>
        <begin position="754"/>
        <end position="816"/>
    </location>
</feature>
<feature type="region of interest" description="Disordered" evidence="1">
    <location>
        <begin position="657"/>
        <end position="735"/>
    </location>
</feature>
<reference evidence="3" key="1">
    <citation type="submission" date="2020-06" db="EMBL/GenBank/DDBJ databases">
        <title>Draft genome of Bugula neritina, a colonial animal packing powerful symbionts and potential medicines.</title>
        <authorList>
            <person name="Rayko M."/>
        </authorList>
    </citation>
    <scope>NUCLEOTIDE SEQUENCE [LARGE SCALE GENOMIC DNA]</scope>
    <source>
        <strain evidence="3">Kwan_BN1</strain>
    </source>
</reference>
<dbReference type="PANTHER" id="PTHR35205:SF1">
    <property type="entry name" value="ZU5 DOMAIN-CONTAINING PROTEIN"/>
    <property type="match status" value="1"/>
</dbReference>
<dbReference type="GO" id="GO:0007165">
    <property type="term" value="P:signal transduction"/>
    <property type="evidence" value="ECO:0007669"/>
    <property type="project" value="InterPro"/>
</dbReference>
<evidence type="ECO:0000259" key="2">
    <source>
        <dbReference type="PROSITE" id="PS50017"/>
    </source>
</evidence>
<dbReference type="InterPro" id="IPR011029">
    <property type="entry name" value="DEATH-like_dom_sf"/>
</dbReference>